<dbReference type="PROSITE" id="PS50927">
    <property type="entry name" value="BULB_LECTIN"/>
    <property type="match status" value="1"/>
</dbReference>
<evidence type="ECO:0000313" key="3">
    <source>
        <dbReference type="Proteomes" id="UP000287651"/>
    </source>
</evidence>
<organism evidence="2 3">
    <name type="scientific">Ensete ventricosum</name>
    <name type="common">Abyssinian banana</name>
    <name type="synonym">Musa ensete</name>
    <dbReference type="NCBI Taxonomy" id="4639"/>
    <lineage>
        <taxon>Eukaryota</taxon>
        <taxon>Viridiplantae</taxon>
        <taxon>Streptophyta</taxon>
        <taxon>Embryophyta</taxon>
        <taxon>Tracheophyta</taxon>
        <taxon>Spermatophyta</taxon>
        <taxon>Magnoliopsida</taxon>
        <taxon>Liliopsida</taxon>
        <taxon>Zingiberales</taxon>
        <taxon>Musaceae</taxon>
        <taxon>Ensete</taxon>
    </lineage>
</organism>
<dbReference type="SUPFAM" id="SSF51110">
    <property type="entry name" value="alpha-D-mannose-specific plant lectins"/>
    <property type="match status" value="1"/>
</dbReference>
<sequence length="196" mass="21893">MGRRQREAYHRFLCQSYDLRCSNLVVVDAKGGLLWSSNLSGVGTPGSDAAAVLLDSGNLVLQADSISILWQSIDHPTDTILPGMKIQYNRSSHSAIYITSWKEAEDPSPGDYSLGVDLSTCLQCMIWWKSKPYWRSQVWAGSLFAAGGVPNSYSVSYVTVMADEGARQRRWQLQHLFLQQSFHWLVSSSHGGAVWY</sequence>
<name>A0A426XF34_ENSVE</name>
<dbReference type="Gene3D" id="2.90.10.30">
    <property type="match status" value="1"/>
</dbReference>
<dbReference type="PANTHER" id="PTHR32444">
    <property type="entry name" value="BULB-TYPE LECTIN DOMAIN-CONTAINING PROTEIN"/>
    <property type="match status" value="1"/>
</dbReference>
<dbReference type="Proteomes" id="UP000287651">
    <property type="component" value="Unassembled WGS sequence"/>
</dbReference>
<dbReference type="GO" id="GO:0051707">
    <property type="term" value="P:response to other organism"/>
    <property type="evidence" value="ECO:0007669"/>
    <property type="project" value="UniProtKB-ARBA"/>
</dbReference>
<evidence type="ECO:0000313" key="2">
    <source>
        <dbReference type="EMBL" id="RRT38087.1"/>
    </source>
</evidence>
<comment type="caution">
    <text evidence="2">The sequence shown here is derived from an EMBL/GenBank/DDBJ whole genome shotgun (WGS) entry which is preliminary data.</text>
</comment>
<dbReference type="InterPro" id="IPR036426">
    <property type="entry name" value="Bulb-type_lectin_dom_sf"/>
</dbReference>
<proteinExistence type="predicted"/>
<accession>A0A426XF34</accession>
<dbReference type="PANTHER" id="PTHR32444:SF118">
    <property type="entry name" value="OS09G0551150 PROTEIN"/>
    <property type="match status" value="1"/>
</dbReference>
<dbReference type="AlphaFoldDB" id="A0A426XF34"/>
<dbReference type="EMBL" id="AMZH03021572">
    <property type="protein sequence ID" value="RRT38087.1"/>
    <property type="molecule type" value="Genomic_DNA"/>
</dbReference>
<gene>
    <name evidence="2" type="ORF">B296_00058198</name>
</gene>
<dbReference type="Pfam" id="PF01453">
    <property type="entry name" value="B_lectin"/>
    <property type="match status" value="1"/>
</dbReference>
<reference evidence="2 3" key="1">
    <citation type="journal article" date="2014" name="Agronomy (Basel)">
        <title>A Draft Genome Sequence for Ensete ventricosum, the Drought-Tolerant Tree Against Hunger.</title>
        <authorList>
            <person name="Harrison J."/>
            <person name="Moore K.A."/>
            <person name="Paszkiewicz K."/>
            <person name="Jones T."/>
            <person name="Grant M."/>
            <person name="Ambacheew D."/>
            <person name="Muzemil S."/>
            <person name="Studholme D.J."/>
        </authorList>
    </citation>
    <scope>NUCLEOTIDE SEQUENCE [LARGE SCALE GENOMIC DNA]</scope>
</reference>
<feature type="domain" description="Bulb-type lectin" evidence="1">
    <location>
        <begin position="1"/>
        <end position="74"/>
    </location>
</feature>
<evidence type="ECO:0000259" key="1">
    <source>
        <dbReference type="PROSITE" id="PS50927"/>
    </source>
</evidence>
<dbReference type="InterPro" id="IPR001480">
    <property type="entry name" value="Bulb-type_lectin_dom"/>
</dbReference>
<protein>
    <recommendedName>
        <fullName evidence="1">Bulb-type lectin domain-containing protein</fullName>
    </recommendedName>
</protein>